<gene>
    <name evidence="9" type="primary">metC</name>
    <name evidence="9" type="ORF">GCM10011349_44260</name>
</gene>
<dbReference type="InterPro" id="IPR015421">
    <property type="entry name" value="PyrdxlP-dep_Trfase_major"/>
</dbReference>
<dbReference type="InterPro" id="IPR015424">
    <property type="entry name" value="PyrdxlP-dep_Trfase"/>
</dbReference>
<keyword evidence="3 8" id="KW-0663">Pyridoxal phosphate</keyword>
<evidence type="ECO:0000256" key="4">
    <source>
        <dbReference type="ARBA" id="ARBA00023239"/>
    </source>
</evidence>
<evidence type="ECO:0000256" key="8">
    <source>
        <dbReference type="RuleBase" id="RU362118"/>
    </source>
</evidence>
<dbReference type="InterPro" id="IPR015422">
    <property type="entry name" value="PyrdxlP-dep_Trfase_small"/>
</dbReference>
<comment type="cofactor">
    <cofactor evidence="1 8">
        <name>pyridoxal 5'-phosphate</name>
        <dbReference type="ChEBI" id="CHEBI:597326"/>
    </cofactor>
</comment>
<dbReference type="NCBIfam" id="TIGR01324">
    <property type="entry name" value="cysta_beta_ly_B"/>
    <property type="match status" value="1"/>
</dbReference>
<dbReference type="InterPro" id="IPR006233">
    <property type="entry name" value="Cys_b_lyase_bac"/>
</dbReference>
<sequence length="397" mass="43046">MKDLTRVVHHPKIDQSGFESLTVPTYRASTIVFDTAEEYANRKHRGPDGYTYGLHGTPTTKTLEAQLTALENGERTVIVPSGQAGIAIVLLTVLRPGDKVLIPDNAYPPVRGFCVNYLAPRGIDHAVYDPMIGAEIADLIDDQTKLIWMESPGSTTMEFQDIPAIVKVAKARGIMTGCDNTWATPLLFKPLDHGIDFSMEALTKYVGGHSDILLGSISVSEVALHRALKDTTRMLGIGVSPDDCALALRGLETMGVRMKHIGEVSTIFAKRISGLPGVERVLHPALPECPGHETWKRDFAGCSGVFSVVLSPETEPYIPAALTAMKTFAIGASWGGTRSLIVPMSVRNDRVATPWTEEGTILRISVGLEDVEDLWADLDMVFREIGVASVGDIAQDI</sequence>
<dbReference type="PIRSF" id="PIRSF001434">
    <property type="entry name" value="CGS"/>
    <property type="match status" value="1"/>
</dbReference>
<evidence type="ECO:0000313" key="10">
    <source>
        <dbReference type="Proteomes" id="UP000605099"/>
    </source>
</evidence>
<dbReference type="Gene3D" id="3.90.1150.10">
    <property type="entry name" value="Aspartate Aminotransferase, domain 1"/>
    <property type="match status" value="1"/>
</dbReference>
<evidence type="ECO:0000256" key="3">
    <source>
        <dbReference type="ARBA" id="ARBA00022898"/>
    </source>
</evidence>
<proteinExistence type="inferred from homology"/>
<dbReference type="Gene3D" id="3.40.640.10">
    <property type="entry name" value="Type I PLP-dependent aspartate aminotransferase-like (Major domain)"/>
    <property type="match status" value="1"/>
</dbReference>
<reference evidence="10" key="1">
    <citation type="journal article" date="2019" name="Int. J. Syst. Evol. Microbiol.">
        <title>The Global Catalogue of Microorganisms (GCM) 10K type strain sequencing project: providing services to taxonomists for standard genome sequencing and annotation.</title>
        <authorList>
            <consortium name="The Broad Institute Genomics Platform"/>
            <consortium name="The Broad Institute Genome Sequencing Center for Infectious Disease"/>
            <person name="Wu L."/>
            <person name="Ma J."/>
        </authorList>
    </citation>
    <scope>NUCLEOTIDE SEQUENCE [LARGE SCALE GENOMIC DNA]</scope>
    <source>
        <strain evidence="10">CGMCC 1.6784</strain>
    </source>
</reference>
<dbReference type="PANTHER" id="PTHR43500:SF1">
    <property type="entry name" value="CYSTATHIONINE BETA-LYASE-RELATED"/>
    <property type="match status" value="1"/>
</dbReference>
<keyword evidence="10" id="KW-1185">Reference proteome</keyword>
<evidence type="ECO:0000256" key="6">
    <source>
        <dbReference type="ARBA" id="ARBA00047517"/>
    </source>
</evidence>
<dbReference type="Pfam" id="PF01053">
    <property type="entry name" value="Cys_Met_Meta_PP"/>
    <property type="match status" value="1"/>
</dbReference>
<evidence type="ECO:0000256" key="2">
    <source>
        <dbReference type="ARBA" id="ARBA00009077"/>
    </source>
</evidence>
<dbReference type="PROSITE" id="PS00868">
    <property type="entry name" value="CYS_MET_METAB_PP"/>
    <property type="match status" value="1"/>
</dbReference>
<comment type="caution">
    <text evidence="9">The sequence shown here is derived from an EMBL/GenBank/DDBJ whole genome shotgun (WGS) entry which is preliminary data.</text>
</comment>
<dbReference type="Proteomes" id="UP000605099">
    <property type="component" value="Unassembled WGS sequence"/>
</dbReference>
<evidence type="ECO:0000256" key="5">
    <source>
        <dbReference type="ARBA" id="ARBA00046315"/>
    </source>
</evidence>
<accession>A0ABQ2K3U5</accession>
<name>A0ABQ2K3U5_9SPHN</name>
<dbReference type="SUPFAM" id="SSF53383">
    <property type="entry name" value="PLP-dependent transferases"/>
    <property type="match status" value="1"/>
</dbReference>
<dbReference type="EMBL" id="BMLK01000038">
    <property type="protein sequence ID" value="GGN61531.1"/>
    <property type="molecule type" value="Genomic_DNA"/>
</dbReference>
<dbReference type="InterPro" id="IPR054542">
    <property type="entry name" value="Cys_met_metab_PP"/>
</dbReference>
<organism evidence="9 10">
    <name type="scientific">Novosphingobium indicum</name>
    <dbReference type="NCBI Taxonomy" id="462949"/>
    <lineage>
        <taxon>Bacteria</taxon>
        <taxon>Pseudomonadati</taxon>
        <taxon>Pseudomonadota</taxon>
        <taxon>Alphaproteobacteria</taxon>
        <taxon>Sphingomonadales</taxon>
        <taxon>Sphingomonadaceae</taxon>
        <taxon>Novosphingobium</taxon>
    </lineage>
</organism>
<comment type="catalytic activity">
    <reaction evidence="6">
        <text>L,L-cystathionine + H2O = L-homocysteine + pyruvate + NH4(+)</text>
        <dbReference type="Rhea" id="RHEA:13965"/>
        <dbReference type="ChEBI" id="CHEBI:15361"/>
        <dbReference type="ChEBI" id="CHEBI:15377"/>
        <dbReference type="ChEBI" id="CHEBI:28938"/>
        <dbReference type="ChEBI" id="CHEBI:58161"/>
        <dbReference type="ChEBI" id="CHEBI:58199"/>
    </reaction>
</comment>
<dbReference type="PANTHER" id="PTHR43500">
    <property type="entry name" value="CYSTATHIONINE BETA-LYASE-RELATED"/>
    <property type="match status" value="1"/>
</dbReference>
<evidence type="ECO:0000256" key="1">
    <source>
        <dbReference type="ARBA" id="ARBA00001933"/>
    </source>
</evidence>
<protein>
    <submittedName>
        <fullName evidence="9">Cystathionine beta-lyase</fullName>
    </submittedName>
</protein>
<comment type="pathway">
    <text evidence="5">Amino-acid biosynthesis; L-methionine biosynthesis via de novo pathway; L-homocysteine from L-cystathionine: step 1/1.</text>
</comment>
<comment type="catalytic activity">
    <reaction evidence="7">
        <text>an S-substituted L-cysteine + H2O = a thiol + pyruvate + NH4(+)</text>
        <dbReference type="Rhea" id="RHEA:18121"/>
        <dbReference type="ChEBI" id="CHEBI:15361"/>
        <dbReference type="ChEBI" id="CHEBI:15377"/>
        <dbReference type="ChEBI" id="CHEBI:28938"/>
        <dbReference type="ChEBI" id="CHEBI:29256"/>
        <dbReference type="ChEBI" id="CHEBI:58717"/>
        <dbReference type="EC" id="4.4.1.13"/>
    </reaction>
</comment>
<dbReference type="InterPro" id="IPR000277">
    <property type="entry name" value="Cys/Met-Metab_PyrdxlP-dep_enz"/>
</dbReference>
<evidence type="ECO:0000256" key="7">
    <source>
        <dbReference type="ARBA" id="ARBA00047625"/>
    </source>
</evidence>
<keyword evidence="4" id="KW-0456">Lyase</keyword>
<evidence type="ECO:0000313" key="9">
    <source>
        <dbReference type="EMBL" id="GGN61531.1"/>
    </source>
</evidence>
<comment type="similarity">
    <text evidence="2 8">Belongs to the trans-sulfuration enzymes family.</text>
</comment>
<dbReference type="RefSeq" id="WP_188823422.1">
    <property type="nucleotide sequence ID" value="NZ_BMLK01000038.1"/>
</dbReference>